<reference evidence="1 2" key="1">
    <citation type="journal article" date="2017" name="PLoS Biol.">
        <title>The sea cucumber genome provides insights into morphological evolution and visceral regeneration.</title>
        <authorList>
            <person name="Zhang X."/>
            <person name="Sun L."/>
            <person name="Yuan J."/>
            <person name="Sun Y."/>
            <person name="Gao Y."/>
            <person name="Zhang L."/>
            <person name="Li S."/>
            <person name="Dai H."/>
            <person name="Hamel J.F."/>
            <person name="Liu C."/>
            <person name="Yu Y."/>
            <person name="Liu S."/>
            <person name="Lin W."/>
            <person name="Guo K."/>
            <person name="Jin S."/>
            <person name="Xu P."/>
            <person name="Storey K.B."/>
            <person name="Huan P."/>
            <person name="Zhang T."/>
            <person name="Zhou Y."/>
            <person name="Zhang J."/>
            <person name="Lin C."/>
            <person name="Li X."/>
            <person name="Xing L."/>
            <person name="Huo D."/>
            <person name="Sun M."/>
            <person name="Wang L."/>
            <person name="Mercier A."/>
            <person name="Li F."/>
            <person name="Yang H."/>
            <person name="Xiang J."/>
        </authorList>
    </citation>
    <scope>NUCLEOTIDE SEQUENCE [LARGE SCALE GENOMIC DNA]</scope>
    <source>
        <strain evidence="1">Shaxun</strain>
        <tissue evidence="1">Muscle</tissue>
    </source>
</reference>
<comment type="caution">
    <text evidence="1">The sequence shown here is derived from an EMBL/GenBank/DDBJ whole genome shotgun (WGS) entry which is preliminary data.</text>
</comment>
<dbReference type="AlphaFoldDB" id="A0A2G8K5B4"/>
<name>A0A2G8K5B4_STIJA</name>
<evidence type="ECO:0000313" key="2">
    <source>
        <dbReference type="Proteomes" id="UP000230750"/>
    </source>
</evidence>
<keyword evidence="2" id="KW-1185">Reference proteome</keyword>
<dbReference type="Proteomes" id="UP000230750">
    <property type="component" value="Unassembled WGS sequence"/>
</dbReference>
<dbReference type="EMBL" id="MRZV01000867">
    <property type="protein sequence ID" value="PIK43201.1"/>
    <property type="molecule type" value="Genomic_DNA"/>
</dbReference>
<protein>
    <submittedName>
        <fullName evidence="1">Uncharacterized protein</fullName>
    </submittedName>
</protein>
<proteinExistence type="predicted"/>
<sequence length="138" mass="15229">MAAPMSLHLLIKPKYLTSILSVVCGRTVKFQGVLPVTKSIDFKISPHIPFTASFAKKAGKGQPAVVVEEEPIEVNKNPEDLVKYCVGSNYFKEGSDVELNPTKSTQTGSGIYTSVHRKHLKNWTQRHRSTGKNCARST</sequence>
<organism evidence="1 2">
    <name type="scientific">Stichopus japonicus</name>
    <name type="common">Sea cucumber</name>
    <dbReference type="NCBI Taxonomy" id="307972"/>
    <lineage>
        <taxon>Eukaryota</taxon>
        <taxon>Metazoa</taxon>
        <taxon>Echinodermata</taxon>
        <taxon>Eleutherozoa</taxon>
        <taxon>Echinozoa</taxon>
        <taxon>Holothuroidea</taxon>
        <taxon>Aspidochirotacea</taxon>
        <taxon>Aspidochirotida</taxon>
        <taxon>Stichopodidae</taxon>
        <taxon>Apostichopus</taxon>
    </lineage>
</organism>
<dbReference type="OrthoDB" id="10252718at2759"/>
<accession>A0A2G8K5B4</accession>
<gene>
    <name evidence="1" type="ORF">BSL78_19957</name>
</gene>
<evidence type="ECO:0000313" key="1">
    <source>
        <dbReference type="EMBL" id="PIK43201.1"/>
    </source>
</evidence>